<comment type="similarity">
    <text evidence="1">Belongs to the peptidase C2 family.</text>
</comment>
<keyword evidence="4 6" id="KW-0788">Thiol protease</keyword>
<protein>
    <submittedName>
        <fullName evidence="9">Calpain family cysteine protease-containing protein</fullName>
    </submittedName>
</protein>
<dbReference type="InterPro" id="IPR001300">
    <property type="entry name" value="Peptidase_C2_calpain_cat"/>
</dbReference>
<feature type="active site" evidence="5 6">
    <location>
        <position position="796"/>
    </location>
</feature>
<feature type="repeat" description="TPR" evidence="7">
    <location>
        <begin position="409"/>
        <end position="442"/>
    </location>
</feature>
<dbReference type="EMBL" id="GG738851">
    <property type="protein sequence ID" value="EFC48258.1"/>
    <property type="molecule type" value="Genomic_DNA"/>
</dbReference>
<dbReference type="SUPFAM" id="SSF48452">
    <property type="entry name" value="TPR-like"/>
    <property type="match status" value="2"/>
</dbReference>
<reference evidence="9 10" key="1">
    <citation type="journal article" date="2010" name="Cell">
        <title>The genome of Naegleria gruberi illuminates early eukaryotic versatility.</title>
        <authorList>
            <person name="Fritz-Laylin L.K."/>
            <person name="Prochnik S.E."/>
            <person name="Ginger M.L."/>
            <person name="Dacks J.B."/>
            <person name="Carpenter M.L."/>
            <person name="Field M.C."/>
            <person name="Kuo A."/>
            <person name="Paredez A."/>
            <person name="Chapman J."/>
            <person name="Pham J."/>
            <person name="Shu S."/>
            <person name="Neupane R."/>
            <person name="Cipriano M."/>
            <person name="Mancuso J."/>
            <person name="Tu H."/>
            <person name="Salamov A."/>
            <person name="Lindquist E."/>
            <person name="Shapiro H."/>
            <person name="Lucas S."/>
            <person name="Grigoriev I.V."/>
            <person name="Cande W.Z."/>
            <person name="Fulton C."/>
            <person name="Rokhsar D.S."/>
            <person name="Dawson S.C."/>
        </authorList>
    </citation>
    <scope>NUCLEOTIDE SEQUENCE [LARGE SCALE GENOMIC DNA]</scope>
    <source>
        <strain evidence="9 10">NEG-M</strain>
    </source>
</reference>
<dbReference type="InParanoid" id="D2V3V2"/>
<organism evidence="10">
    <name type="scientific">Naegleria gruberi</name>
    <name type="common">Amoeba</name>
    <dbReference type="NCBI Taxonomy" id="5762"/>
    <lineage>
        <taxon>Eukaryota</taxon>
        <taxon>Discoba</taxon>
        <taxon>Heterolobosea</taxon>
        <taxon>Tetramitia</taxon>
        <taxon>Eutetramitia</taxon>
        <taxon>Vahlkampfiidae</taxon>
        <taxon>Naegleria</taxon>
    </lineage>
</organism>
<dbReference type="eggNOG" id="KOG0045">
    <property type="taxonomic scope" value="Eukaryota"/>
</dbReference>
<dbReference type="Proteomes" id="UP000006671">
    <property type="component" value="Unassembled WGS sequence"/>
</dbReference>
<dbReference type="InterPro" id="IPR000169">
    <property type="entry name" value="Pept_cys_AS"/>
</dbReference>
<dbReference type="Gene3D" id="2.60.120.380">
    <property type="match status" value="1"/>
</dbReference>
<evidence type="ECO:0000256" key="2">
    <source>
        <dbReference type="ARBA" id="ARBA00022670"/>
    </source>
</evidence>
<dbReference type="InterPro" id="IPR011990">
    <property type="entry name" value="TPR-like_helical_dom_sf"/>
</dbReference>
<evidence type="ECO:0000313" key="10">
    <source>
        <dbReference type="Proteomes" id="UP000006671"/>
    </source>
</evidence>
<dbReference type="AlphaFoldDB" id="D2V3V2"/>
<dbReference type="Pfam" id="PF13181">
    <property type="entry name" value="TPR_8"/>
    <property type="match status" value="2"/>
</dbReference>
<dbReference type="SUPFAM" id="SSF49758">
    <property type="entry name" value="Calpain large subunit, middle domain (domain III)"/>
    <property type="match status" value="1"/>
</dbReference>
<feature type="active site" evidence="5 6">
    <location>
        <position position="823"/>
    </location>
</feature>
<dbReference type="PROSITE" id="PS00139">
    <property type="entry name" value="THIOL_PROTEASE_CYS"/>
    <property type="match status" value="1"/>
</dbReference>
<dbReference type="PANTHER" id="PTHR10183:SF379">
    <property type="entry name" value="CALPAIN-5"/>
    <property type="match status" value="1"/>
</dbReference>
<evidence type="ECO:0000256" key="1">
    <source>
        <dbReference type="ARBA" id="ARBA00007623"/>
    </source>
</evidence>
<dbReference type="SMART" id="SM00230">
    <property type="entry name" value="CysPc"/>
    <property type="match status" value="1"/>
</dbReference>
<feature type="domain" description="Calpain catalytic" evidence="8">
    <location>
        <begin position="579"/>
        <end position="881"/>
    </location>
</feature>
<dbReference type="InterPro" id="IPR038765">
    <property type="entry name" value="Papain-like_cys_pep_sf"/>
</dbReference>
<accession>D2V3V2</accession>
<dbReference type="Gene3D" id="1.25.40.10">
    <property type="entry name" value="Tetratricopeptide repeat domain"/>
    <property type="match status" value="3"/>
</dbReference>
<dbReference type="PROSITE" id="PS50203">
    <property type="entry name" value="CALPAIN_CAT"/>
    <property type="match status" value="1"/>
</dbReference>
<dbReference type="InterPro" id="IPR022684">
    <property type="entry name" value="Calpain_cysteine_protease"/>
</dbReference>
<dbReference type="GO" id="GO:0006508">
    <property type="term" value="P:proteolysis"/>
    <property type="evidence" value="ECO:0007669"/>
    <property type="project" value="UniProtKB-KW"/>
</dbReference>
<dbReference type="PRINTS" id="PR00704">
    <property type="entry name" value="CALPAIN"/>
</dbReference>
<dbReference type="RefSeq" id="XP_002681002.1">
    <property type="nucleotide sequence ID" value="XM_002680956.1"/>
</dbReference>
<dbReference type="Gene3D" id="3.90.70.10">
    <property type="entry name" value="Cysteine proteinases"/>
    <property type="match status" value="1"/>
</dbReference>
<dbReference type="STRING" id="5762.D2V3V2"/>
<dbReference type="SUPFAM" id="SSF54001">
    <property type="entry name" value="Cysteine proteinases"/>
    <property type="match status" value="1"/>
</dbReference>
<evidence type="ECO:0000256" key="6">
    <source>
        <dbReference type="PROSITE-ProRule" id="PRU00239"/>
    </source>
</evidence>
<evidence type="ECO:0000256" key="7">
    <source>
        <dbReference type="PROSITE-ProRule" id="PRU00339"/>
    </source>
</evidence>
<gene>
    <name evidence="9" type="ORF">NAEGRDRAFT_63500</name>
</gene>
<dbReference type="GeneID" id="8849864"/>
<dbReference type="PANTHER" id="PTHR10183">
    <property type="entry name" value="CALPAIN"/>
    <property type="match status" value="1"/>
</dbReference>
<sequence>MTTKVQLVRDASLAFQQKKYDECLKIISHDEHHESSLPCSEELGMDIKLGTIVGMCHYNNAVIQKEMAKELFDKALIQFDKVISQYREYENTVHQDQGNVKSIVENNIGLEVFISTTKVNYLAGLCHLYSNRYKDAIPYFSSAALMASTLQSNIGYVANKDHAKSFLKESPKYYLNRGICYNECKNNELAERDLVKYVALIETSDLSPDTQAPLLFVAFTSLASTKLNKNQQEDAIKYFNKAIDSFNVMEPDAQQVHFENCVKAKLKRATTLQKYISYHVYNCKEDANLMKVIESYRKMASDDLETARKYKRLEFYYLYQYVKMIVMFCKHVEGLIEKDELVPLYQDAADKLQECISIQPKNAKLYGDLALCKSKIGKEKLEEILDLYNKSFELTNGEPTDKVSKQKLARIYFERSVIYFKLSNTDKAKQDLDRAIRLNPYFSDAYYNRGFLLKDSEDDIEQTLDDLGATCEMNLEDTECAFLTAIILAKQENKEGSRSIVEEFIKFNPNDSNLKDLLLALNNEGSLDAFESLPKFRESHKKNKLWTPNRKTKPSLDRASIRNRVTSAKLDEQDTDDGYYCDPTFPAVSKSIYGTEDSDLPSELTWYRTWDLCFLREESQLFVDGTSNTDIMQGGIGDCWLLSAFSIVADYPDIMSKIILESKSDPDNGKYVFSIFGKEGPTEVVIDNRLPCFSDSGSLAFSRSGTSNEMWISLLEKAYAAYYGSYQALQSGYMRDALVSLTGGVPFTLDISVENKEEVWEILKTIKKKSTDPSSYCLMGCRSDKAPARTGIQTHHAYAILDCFDCPLEMTNGKRTRLVKLKNPWGYGGELESGDYSDDSKWWTKELRKYVGHESKIDGIFFLTLGALVKYYTQIQGVRIFDEEHWSIARFVDEFKQKPGHDLDDWGLDICSFSSHYVIHNTHEDNKLVIELSQKDTRFTRDQKEEFKCVAIYVFKYPESQFNGEESTRLATIGEENETVVQGIYDGCYSETSIETTLPVGHYVAIPAELYSKTPTEKLSLKIISRKPVTIVRLPVQ</sequence>
<keyword evidence="10" id="KW-1185">Reference proteome</keyword>
<keyword evidence="2 6" id="KW-0645">Protease</keyword>
<dbReference type="InterPro" id="IPR036213">
    <property type="entry name" value="Calpain_III_sf"/>
</dbReference>
<evidence type="ECO:0000256" key="5">
    <source>
        <dbReference type="PIRSR" id="PIRSR622684-1"/>
    </source>
</evidence>
<proteinExistence type="inferred from homology"/>
<evidence type="ECO:0000256" key="3">
    <source>
        <dbReference type="ARBA" id="ARBA00022801"/>
    </source>
</evidence>
<dbReference type="OrthoDB" id="424753at2759"/>
<feature type="active site" evidence="5 6">
    <location>
        <position position="639"/>
    </location>
</feature>
<dbReference type="KEGG" id="ngr:NAEGRDRAFT_63500"/>
<evidence type="ECO:0000259" key="8">
    <source>
        <dbReference type="PROSITE" id="PS50203"/>
    </source>
</evidence>
<dbReference type="Pfam" id="PF00648">
    <property type="entry name" value="Peptidase_C2"/>
    <property type="match status" value="1"/>
</dbReference>
<dbReference type="VEuPathDB" id="AmoebaDB:NAEGRDRAFT_63500"/>
<keyword evidence="3 6" id="KW-0378">Hydrolase</keyword>
<keyword evidence="7" id="KW-0802">TPR repeat</keyword>
<dbReference type="CDD" id="cd00044">
    <property type="entry name" value="CysPc"/>
    <property type="match status" value="1"/>
</dbReference>
<evidence type="ECO:0000256" key="4">
    <source>
        <dbReference type="ARBA" id="ARBA00022807"/>
    </source>
</evidence>
<dbReference type="SMART" id="SM00028">
    <property type="entry name" value="TPR"/>
    <property type="match status" value="4"/>
</dbReference>
<dbReference type="InterPro" id="IPR019734">
    <property type="entry name" value="TPR_rpt"/>
</dbReference>
<dbReference type="GO" id="GO:0004198">
    <property type="term" value="F:calcium-dependent cysteine-type endopeptidase activity"/>
    <property type="evidence" value="ECO:0007669"/>
    <property type="project" value="InterPro"/>
</dbReference>
<dbReference type="PROSITE" id="PS50005">
    <property type="entry name" value="TPR"/>
    <property type="match status" value="1"/>
</dbReference>
<evidence type="ECO:0000313" key="9">
    <source>
        <dbReference type="EMBL" id="EFC48258.1"/>
    </source>
</evidence>
<name>D2V3V2_NAEGR</name>